<gene>
    <name evidence="2" type="ORF">MNOR_LOCUS18701</name>
</gene>
<feature type="region of interest" description="Disordered" evidence="1">
    <location>
        <begin position="74"/>
        <end position="97"/>
    </location>
</feature>
<feature type="compositionally biased region" description="Basic residues" evidence="1">
    <location>
        <begin position="88"/>
        <end position="97"/>
    </location>
</feature>
<dbReference type="Proteomes" id="UP001497623">
    <property type="component" value="Unassembled WGS sequence"/>
</dbReference>
<proteinExistence type="predicted"/>
<comment type="caution">
    <text evidence="2">The sequence shown here is derived from an EMBL/GenBank/DDBJ whole genome shotgun (WGS) entry which is preliminary data.</text>
</comment>
<dbReference type="EMBL" id="CAXKWB010013520">
    <property type="protein sequence ID" value="CAL4108048.1"/>
    <property type="molecule type" value="Genomic_DNA"/>
</dbReference>
<protein>
    <submittedName>
        <fullName evidence="2">Uncharacterized protein</fullName>
    </submittedName>
</protein>
<evidence type="ECO:0000256" key="1">
    <source>
        <dbReference type="SAM" id="MobiDB-lite"/>
    </source>
</evidence>
<evidence type="ECO:0000313" key="3">
    <source>
        <dbReference type="Proteomes" id="UP001497623"/>
    </source>
</evidence>
<organism evidence="2 3">
    <name type="scientific">Meganyctiphanes norvegica</name>
    <name type="common">Northern krill</name>
    <name type="synonym">Thysanopoda norvegica</name>
    <dbReference type="NCBI Taxonomy" id="48144"/>
    <lineage>
        <taxon>Eukaryota</taxon>
        <taxon>Metazoa</taxon>
        <taxon>Ecdysozoa</taxon>
        <taxon>Arthropoda</taxon>
        <taxon>Crustacea</taxon>
        <taxon>Multicrustacea</taxon>
        <taxon>Malacostraca</taxon>
        <taxon>Eumalacostraca</taxon>
        <taxon>Eucarida</taxon>
        <taxon>Euphausiacea</taxon>
        <taxon>Euphausiidae</taxon>
        <taxon>Meganyctiphanes</taxon>
    </lineage>
</organism>
<sequence>MVLAYARTGTRSWSIGGEAVTLKPFRGRRASMAHDKPKSLELDMRRKSMPAIPHERTDPLNQKANYNVKLVPDSPLIIEQGPPPPPKPVRKQGVQKKRSQTVEVSFTFVIGGYNNFSYT</sequence>
<evidence type="ECO:0000313" key="2">
    <source>
        <dbReference type="EMBL" id="CAL4108048.1"/>
    </source>
</evidence>
<dbReference type="AlphaFoldDB" id="A0AAV2R273"/>
<reference evidence="2 3" key="1">
    <citation type="submission" date="2024-05" db="EMBL/GenBank/DDBJ databases">
        <authorList>
            <person name="Wallberg A."/>
        </authorList>
    </citation>
    <scope>NUCLEOTIDE SEQUENCE [LARGE SCALE GENOMIC DNA]</scope>
</reference>
<accession>A0AAV2R273</accession>
<keyword evidence="3" id="KW-1185">Reference proteome</keyword>
<name>A0AAV2R273_MEGNR</name>